<dbReference type="EMBL" id="PXYW01000005">
    <property type="protein sequence ID" value="PSR34873.1"/>
    <property type="molecule type" value="Genomic_DNA"/>
</dbReference>
<dbReference type="Proteomes" id="UP000242972">
    <property type="component" value="Unassembled WGS sequence"/>
</dbReference>
<evidence type="ECO:0000256" key="1">
    <source>
        <dbReference type="ARBA" id="ARBA00006284"/>
    </source>
</evidence>
<name>A0A2T2XK59_9FIRM</name>
<dbReference type="PIRSF" id="PIRSF006078">
    <property type="entry name" value="GlxK"/>
    <property type="match status" value="1"/>
</dbReference>
<dbReference type="PANTHER" id="PTHR21599">
    <property type="entry name" value="GLYCERATE KINASE"/>
    <property type="match status" value="1"/>
</dbReference>
<reference evidence="5 6" key="1">
    <citation type="journal article" date="2014" name="BMC Genomics">
        <title>Comparison of environmental and isolate Sulfobacillus genomes reveals diverse carbon, sulfur, nitrogen, and hydrogen metabolisms.</title>
        <authorList>
            <person name="Justice N.B."/>
            <person name="Norman A."/>
            <person name="Brown C.T."/>
            <person name="Singh A."/>
            <person name="Thomas B.C."/>
            <person name="Banfield J.F."/>
        </authorList>
    </citation>
    <scope>NUCLEOTIDE SEQUENCE [LARGE SCALE GENOMIC DNA]</scope>
    <source>
        <strain evidence="5">AMDSBA4</strain>
    </source>
</reference>
<dbReference type="Gene3D" id="3.40.50.10350">
    <property type="entry name" value="Glycerate kinase, domain 1"/>
    <property type="match status" value="1"/>
</dbReference>
<protein>
    <recommendedName>
        <fullName evidence="7">Glycerate kinase</fullName>
    </recommendedName>
</protein>
<gene>
    <name evidence="5" type="ORF">C7B46_02875</name>
</gene>
<dbReference type="InterPro" id="IPR018193">
    <property type="entry name" value="Glyc_kinase_flavodox-like_fold"/>
</dbReference>
<evidence type="ECO:0000313" key="5">
    <source>
        <dbReference type="EMBL" id="PSR34873.1"/>
    </source>
</evidence>
<sequence>MQVLVAPGKFQNTVKAAALAEAMARGLRRSIPGVDLTLLPIPAGGAGSMDILVRAIGGRIRREQITGPFGRLVEARWAMLPDQIVWIDAAEVVGIALRAPHRDATRASTRPLGEIYHKILRYQPKICYITLGDTIVNDGGMGLLEAFNVKFLDADGQPVASGTRGLERLVHVDFEKFIPPTVPLVGLYSYPYPVSGDFGTTLQFGLEKGLPQFRLPLVDEAMRHYAAILEEHVATPLTTFAGVGAGGATGLALAFLGAQLLPTVAVAADFLHLEERITGSDWVLTLEEQADRIAVHRVAGEVARRAWPSKTPVVVLTSALGSGYDALYDLNVWGIYPWLDRPRTPKESARSTTSLVEQASYRVGTWMRHMANHRIEHS</sequence>
<keyword evidence="3 4" id="KW-0418">Kinase</keyword>
<dbReference type="InterPro" id="IPR036129">
    <property type="entry name" value="Glycerate_kinase_sf"/>
</dbReference>
<organism evidence="5 6">
    <name type="scientific">Sulfobacillus benefaciens</name>
    <dbReference type="NCBI Taxonomy" id="453960"/>
    <lineage>
        <taxon>Bacteria</taxon>
        <taxon>Bacillati</taxon>
        <taxon>Bacillota</taxon>
        <taxon>Clostridia</taxon>
        <taxon>Eubacteriales</taxon>
        <taxon>Clostridiales Family XVII. Incertae Sedis</taxon>
        <taxon>Sulfobacillus</taxon>
    </lineage>
</organism>
<evidence type="ECO:0000256" key="3">
    <source>
        <dbReference type="ARBA" id="ARBA00022777"/>
    </source>
</evidence>
<evidence type="ECO:0000256" key="4">
    <source>
        <dbReference type="PIRNR" id="PIRNR006078"/>
    </source>
</evidence>
<dbReference type="PANTHER" id="PTHR21599:SF0">
    <property type="entry name" value="GLYCERATE KINASE"/>
    <property type="match status" value="1"/>
</dbReference>
<dbReference type="GO" id="GO:0008887">
    <property type="term" value="F:glycerate kinase activity"/>
    <property type="evidence" value="ECO:0007669"/>
    <property type="project" value="UniProtKB-UniRule"/>
</dbReference>
<comment type="similarity">
    <text evidence="1 4">Belongs to the glycerate kinase type-1 family.</text>
</comment>
<evidence type="ECO:0000256" key="2">
    <source>
        <dbReference type="ARBA" id="ARBA00022679"/>
    </source>
</evidence>
<dbReference type="NCBIfam" id="TIGR00045">
    <property type="entry name" value="glycerate kinase"/>
    <property type="match status" value="1"/>
</dbReference>
<dbReference type="SUPFAM" id="SSF110738">
    <property type="entry name" value="Glycerate kinase I"/>
    <property type="match status" value="1"/>
</dbReference>
<dbReference type="InterPro" id="IPR004381">
    <property type="entry name" value="Glycerate_kinase"/>
</dbReference>
<dbReference type="Pfam" id="PF02595">
    <property type="entry name" value="Gly_kinase"/>
    <property type="match status" value="1"/>
</dbReference>
<keyword evidence="2 4" id="KW-0808">Transferase</keyword>
<accession>A0A2T2XK59</accession>
<evidence type="ECO:0000313" key="6">
    <source>
        <dbReference type="Proteomes" id="UP000242972"/>
    </source>
</evidence>
<proteinExistence type="inferred from homology"/>
<dbReference type="AlphaFoldDB" id="A0A2T2XK59"/>
<evidence type="ECO:0008006" key="7">
    <source>
        <dbReference type="Google" id="ProtNLM"/>
    </source>
</evidence>
<dbReference type="Gene3D" id="3.90.1510.10">
    <property type="entry name" value="Glycerate kinase, domain 2"/>
    <property type="match status" value="1"/>
</dbReference>
<dbReference type="InterPro" id="IPR018197">
    <property type="entry name" value="Glycerate_kinase_RE-like"/>
</dbReference>
<dbReference type="GO" id="GO:0031388">
    <property type="term" value="P:organic acid phosphorylation"/>
    <property type="evidence" value="ECO:0007669"/>
    <property type="project" value="UniProtKB-UniRule"/>
</dbReference>
<comment type="caution">
    <text evidence="5">The sequence shown here is derived from an EMBL/GenBank/DDBJ whole genome shotgun (WGS) entry which is preliminary data.</text>
</comment>